<dbReference type="GO" id="GO:0000387">
    <property type="term" value="P:spliceosomal snRNP assembly"/>
    <property type="evidence" value="ECO:0007669"/>
    <property type="project" value="TreeGrafter"/>
</dbReference>
<dbReference type="InterPro" id="IPR009422">
    <property type="entry name" value="Gemin6"/>
</dbReference>
<dbReference type="PANTHER" id="PTHR14710:SF2">
    <property type="entry name" value="GEM-ASSOCIATED PROTEIN 6"/>
    <property type="match status" value="1"/>
</dbReference>
<evidence type="ECO:0000313" key="2">
    <source>
        <dbReference type="EMBL" id="GBM06436.1"/>
    </source>
</evidence>
<dbReference type="InterPro" id="IPR046857">
    <property type="entry name" value="Gemin6_Sm-like_dom"/>
</dbReference>
<feature type="domain" description="AD" evidence="1">
    <location>
        <begin position="67"/>
        <end position="166"/>
    </location>
</feature>
<accession>A0A4Y2CRA3</accession>
<keyword evidence="3" id="KW-1185">Reference proteome</keyword>
<comment type="caution">
    <text evidence="2">The sequence shown here is derived from an EMBL/GenBank/DDBJ whole genome shotgun (WGS) entry which is preliminary data.</text>
</comment>
<reference evidence="2 3" key="1">
    <citation type="journal article" date="2019" name="Sci. Rep.">
        <title>Orb-weaving spider Araneus ventricosus genome elucidates the spidroin gene catalogue.</title>
        <authorList>
            <person name="Kono N."/>
            <person name="Nakamura H."/>
            <person name="Ohtoshi R."/>
            <person name="Moran D.A.P."/>
            <person name="Shinohara A."/>
            <person name="Yoshida Y."/>
            <person name="Fujiwara M."/>
            <person name="Mori M."/>
            <person name="Tomita M."/>
            <person name="Arakawa K."/>
        </authorList>
    </citation>
    <scope>NUCLEOTIDE SEQUENCE [LARGE SCALE GENOMIC DNA]</scope>
</reference>
<dbReference type="EMBL" id="BGPR01000228">
    <property type="protein sequence ID" value="GBM06436.1"/>
    <property type="molecule type" value="Genomic_DNA"/>
</dbReference>
<dbReference type="OrthoDB" id="77463at2759"/>
<dbReference type="PROSITE" id="PS52001">
    <property type="entry name" value="AD"/>
    <property type="match status" value="1"/>
</dbReference>
<evidence type="ECO:0000259" key="1">
    <source>
        <dbReference type="PROSITE" id="PS52001"/>
    </source>
</evidence>
<dbReference type="Proteomes" id="UP000499080">
    <property type="component" value="Unassembled WGS sequence"/>
</dbReference>
<dbReference type="GO" id="GO:0005634">
    <property type="term" value="C:nucleus"/>
    <property type="evidence" value="ECO:0007669"/>
    <property type="project" value="InterPro"/>
</dbReference>
<proteinExistence type="predicted"/>
<dbReference type="Gene3D" id="2.30.30.100">
    <property type="match status" value="1"/>
</dbReference>
<gene>
    <name evidence="2" type="ORF">AVEN_266379_1</name>
</gene>
<name>A0A4Y2CRA3_ARAVE</name>
<organism evidence="2 3">
    <name type="scientific">Araneus ventricosus</name>
    <name type="common">Orbweaver spider</name>
    <name type="synonym">Epeira ventricosa</name>
    <dbReference type="NCBI Taxonomy" id="182803"/>
    <lineage>
        <taxon>Eukaryota</taxon>
        <taxon>Metazoa</taxon>
        <taxon>Ecdysozoa</taxon>
        <taxon>Arthropoda</taxon>
        <taxon>Chelicerata</taxon>
        <taxon>Arachnida</taxon>
        <taxon>Araneae</taxon>
        <taxon>Araneomorphae</taxon>
        <taxon>Entelegynae</taxon>
        <taxon>Araneoidea</taxon>
        <taxon>Araneidae</taxon>
        <taxon>Araneus</taxon>
    </lineage>
</organism>
<dbReference type="PANTHER" id="PTHR14710">
    <property type="entry name" value="GEM-ASSOCIATED PROTEIN 6"/>
    <property type="match status" value="1"/>
</dbReference>
<evidence type="ECO:0000313" key="3">
    <source>
        <dbReference type="Proteomes" id="UP000499080"/>
    </source>
</evidence>
<dbReference type="GO" id="GO:0000245">
    <property type="term" value="P:spliceosomal complex assembly"/>
    <property type="evidence" value="ECO:0007669"/>
    <property type="project" value="InterPro"/>
</dbReference>
<protein>
    <recommendedName>
        <fullName evidence="1">AD domain-containing protein</fullName>
    </recommendedName>
</protein>
<dbReference type="GO" id="GO:0032797">
    <property type="term" value="C:SMN complex"/>
    <property type="evidence" value="ECO:0007669"/>
    <property type="project" value="TreeGrafter"/>
</dbReference>
<dbReference type="Pfam" id="PF20417">
    <property type="entry name" value="Gemin6_C"/>
    <property type="match status" value="1"/>
</dbReference>
<dbReference type="InterPro" id="IPR046856">
    <property type="entry name" value="Gemin6_C"/>
</dbReference>
<dbReference type="Pfam" id="PF06372">
    <property type="entry name" value="Gemin6"/>
    <property type="match status" value="1"/>
</dbReference>
<dbReference type="InterPro" id="IPR047574">
    <property type="entry name" value="AD"/>
</dbReference>
<dbReference type="AlphaFoldDB" id="A0A4Y2CRA3"/>
<sequence length="172" mass="19677">MDTNFDVTLKYLAHLLKYVQVSTHSETIYEGWLKDIDPLSGNLLLVNFEDSDSKSEPVILVQGHDCESVEVLREDETMKNSIQYFFNKEGLERLKSSTKAVIEYKKRLLSWLEQNRLEIEESEDKIIVCNSVTIHPPYTIEDCISNNGRVLVMTKNLISSMPVTSEEAADSD</sequence>